<dbReference type="PANTHER" id="PTHR22960">
    <property type="entry name" value="MOLYBDOPTERIN COFACTOR SYNTHESIS PROTEIN A"/>
    <property type="match status" value="1"/>
</dbReference>
<evidence type="ECO:0000256" key="2">
    <source>
        <dbReference type="ARBA" id="ARBA00022691"/>
    </source>
</evidence>
<dbReference type="SFLD" id="SFLDS00029">
    <property type="entry name" value="Radical_SAM"/>
    <property type="match status" value="1"/>
</dbReference>
<dbReference type="GO" id="GO:0046872">
    <property type="term" value="F:metal ion binding"/>
    <property type="evidence" value="ECO:0007669"/>
    <property type="project" value="UniProtKB-KW"/>
</dbReference>
<feature type="binding site" evidence="11">
    <location>
        <position position="114"/>
    </location>
    <ligand>
        <name>S-adenosyl-L-methionine</name>
        <dbReference type="ChEBI" id="CHEBI:59789"/>
    </ligand>
</feature>
<dbReference type="GeneID" id="9131648"/>
<dbReference type="HAMAP" id="MF_01225_A">
    <property type="entry name" value="MoaA_A"/>
    <property type="match status" value="1"/>
</dbReference>
<dbReference type="SFLD" id="SFLDG01067">
    <property type="entry name" value="SPASM/twitch_domain_containing"/>
    <property type="match status" value="1"/>
</dbReference>
<feature type="binding site" evidence="11">
    <location>
        <position position="239"/>
    </location>
    <ligand>
        <name>[4Fe-4S] cluster</name>
        <dbReference type="ChEBI" id="CHEBI:49883"/>
        <label>2</label>
        <note>4Fe-4S-substrate</note>
    </ligand>
</feature>
<evidence type="ECO:0000256" key="3">
    <source>
        <dbReference type="ARBA" id="ARBA00022723"/>
    </source>
</evidence>
<comment type="cofactor">
    <cofactor evidence="11">
        <name>[4Fe-4S] cluster</name>
        <dbReference type="ChEBI" id="CHEBI:49883"/>
    </cofactor>
    <text evidence="11">Binds 2 [4Fe-4S] clusters. Binds 1 [4Fe-4S] cluster coordinated with 3 cysteines and an exchangeable S-adenosyl-L-methionine and 1 [4Fe-4S] cluster coordinated with 3 cysteines and the GTP-derived substrate.</text>
</comment>
<organism evidence="13 14">
    <name type="scientific">Methanocaldococcus infernus (strain DSM 11812 / JCM 15783 / ME)</name>
    <dbReference type="NCBI Taxonomy" id="573063"/>
    <lineage>
        <taxon>Archaea</taxon>
        <taxon>Methanobacteriati</taxon>
        <taxon>Methanobacteriota</taxon>
        <taxon>Methanomada group</taxon>
        <taxon>Methanococci</taxon>
        <taxon>Methanococcales</taxon>
        <taxon>Methanocaldococcaceae</taxon>
        <taxon>Methanocaldococcus</taxon>
    </lineage>
</organism>
<keyword evidence="1 11" id="KW-0004">4Fe-4S</keyword>
<feature type="domain" description="Radical SAM core" evidence="12">
    <location>
        <begin position="4"/>
        <end position="226"/>
    </location>
</feature>
<dbReference type="InterPro" id="IPR013785">
    <property type="entry name" value="Aldolase_TIM"/>
</dbReference>
<proteinExistence type="inferred from homology"/>
<dbReference type="RefSeq" id="WP_013100056.1">
    <property type="nucleotide sequence ID" value="NC_014122.1"/>
</dbReference>
<dbReference type="InterPro" id="IPR000385">
    <property type="entry name" value="MoaA_NifB_PqqE_Fe-S-bd_CS"/>
</dbReference>
<comment type="catalytic activity">
    <reaction evidence="10 11">
        <text>GTP + AH2 + S-adenosyl-L-methionine = (8S)-3',8-cyclo-7,8-dihydroguanosine 5'-triphosphate + 5'-deoxyadenosine + L-methionine + A + H(+)</text>
        <dbReference type="Rhea" id="RHEA:49576"/>
        <dbReference type="ChEBI" id="CHEBI:13193"/>
        <dbReference type="ChEBI" id="CHEBI:15378"/>
        <dbReference type="ChEBI" id="CHEBI:17319"/>
        <dbReference type="ChEBI" id="CHEBI:17499"/>
        <dbReference type="ChEBI" id="CHEBI:37565"/>
        <dbReference type="ChEBI" id="CHEBI:57844"/>
        <dbReference type="ChEBI" id="CHEBI:59789"/>
        <dbReference type="ChEBI" id="CHEBI:131766"/>
        <dbReference type="EC" id="4.1.99.22"/>
    </reaction>
</comment>
<reference evidence="13" key="1">
    <citation type="submission" date="2010-04" db="EMBL/GenBank/DDBJ databases">
        <title>Complete sequence of Methanocaldococcus infernus ME.</title>
        <authorList>
            <consortium name="US DOE Joint Genome Institute"/>
            <person name="Lucas S."/>
            <person name="Copeland A."/>
            <person name="Lapidus A."/>
            <person name="Cheng J.-F."/>
            <person name="Bruce D."/>
            <person name="Goodwin L."/>
            <person name="Pitluck S."/>
            <person name="Munk A.C."/>
            <person name="Detter J.C."/>
            <person name="Han C."/>
            <person name="Tapia R."/>
            <person name="Land M."/>
            <person name="Hauser L."/>
            <person name="Kyrpides N."/>
            <person name="Mikhailova N."/>
            <person name="Sieprawska-Lupa M."/>
            <person name="Whitman W.B."/>
            <person name="Woyke T."/>
        </authorList>
    </citation>
    <scope>NUCLEOTIDE SEQUENCE [LARGE SCALE GENOMIC DNA]</scope>
    <source>
        <strain evidence="13">ME</strain>
    </source>
</reference>
<feature type="binding site" evidence="11">
    <location>
        <position position="20"/>
    </location>
    <ligand>
        <name>[4Fe-4S] cluster</name>
        <dbReference type="ChEBI" id="CHEBI:49883"/>
        <label>1</label>
        <note>4Fe-4S-S-AdoMet</note>
    </ligand>
</feature>
<keyword evidence="6 11" id="KW-0411">Iron-sulfur</keyword>
<dbReference type="Gene3D" id="3.20.20.70">
    <property type="entry name" value="Aldolase class I"/>
    <property type="match status" value="1"/>
</dbReference>
<dbReference type="InterPro" id="IPR040064">
    <property type="entry name" value="MoaA-like"/>
</dbReference>
<keyword evidence="7 11" id="KW-0342">GTP-binding</keyword>
<dbReference type="KEGG" id="mif:Metin_0641"/>
<dbReference type="PROSITE" id="PS01305">
    <property type="entry name" value="MOAA_NIFB_PQQE"/>
    <property type="match status" value="1"/>
</dbReference>
<dbReference type="InterPro" id="IPR013485">
    <property type="entry name" value="MoaA_arc"/>
</dbReference>
<accession>D5VRV7</accession>
<evidence type="ECO:0000256" key="8">
    <source>
        <dbReference type="ARBA" id="ARBA00023150"/>
    </source>
</evidence>
<feature type="binding site" evidence="11">
    <location>
        <position position="90"/>
    </location>
    <ligand>
        <name>GTP</name>
        <dbReference type="ChEBI" id="CHEBI:37565"/>
    </ligand>
</feature>
<comment type="similarity">
    <text evidence="11">Belongs to the radical SAM superfamily. MoaA family.</text>
</comment>
<dbReference type="InterPro" id="IPR050105">
    <property type="entry name" value="MoCo_biosynth_MoaA/MoaC"/>
</dbReference>
<dbReference type="UniPathway" id="UPA00344"/>
<dbReference type="GO" id="GO:0006777">
    <property type="term" value="P:Mo-molybdopterin cofactor biosynthetic process"/>
    <property type="evidence" value="ECO:0007669"/>
    <property type="project" value="UniProtKB-UniRule"/>
</dbReference>
<keyword evidence="8 11" id="KW-0501">Molybdenum cofactor biosynthesis</keyword>
<dbReference type="SMART" id="SM00729">
    <property type="entry name" value="Elp3"/>
    <property type="match status" value="1"/>
</dbReference>
<feature type="binding site" evidence="11">
    <location>
        <position position="242"/>
    </location>
    <ligand>
        <name>[4Fe-4S] cluster</name>
        <dbReference type="ChEBI" id="CHEBI:49883"/>
        <label>2</label>
        <note>4Fe-4S-substrate</note>
    </ligand>
</feature>
<dbReference type="GO" id="GO:1904047">
    <property type="term" value="F:S-adenosyl-L-methionine binding"/>
    <property type="evidence" value="ECO:0007669"/>
    <property type="project" value="UniProtKB-UniRule"/>
</dbReference>
<dbReference type="eggNOG" id="arCOG00930">
    <property type="taxonomic scope" value="Archaea"/>
</dbReference>
<name>D5VRV7_METIM</name>
<dbReference type="InterPro" id="IPR010505">
    <property type="entry name" value="MoaA_twitch"/>
</dbReference>
<dbReference type="SFLD" id="SFLDG01386">
    <property type="entry name" value="main_SPASM_domain-containing"/>
    <property type="match status" value="1"/>
</dbReference>
<dbReference type="GO" id="GO:0061798">
    <property type="term" value="F:GTP 3',8'-cyclase activity"/>
    <property type="evidence" value="ECO:0007669"/>
    <property type="project" value="UniProtKB-UniRule"/>
</dbReference>
<evidence type="ECO:0000313" key="13">
    <source>
        <dbReference type="EMBL" id="ADG13310.1"/>
    </source>
</evidence>
<keyword evidence="14" id="KW-1185">Reference proteome</keyword>
<dbReference type="Pfam" id="PF04055">
    <property type="entry name" value="Radical_SAM"/>
    <property type="match status" value="1"/>
</dbReference>
<feature type="binding site" evidence="11">
    <location>
        <position position="60"/>
    </location>
    <ligand>
        <name>GTP</name>
        <dbReference type="ChEBI" id="CHEBI:37565"/>
    </ligand>
</feature>
<dbReference type="Pfam" id="PF06463">
    <property type="entry name" value="Mob_synth_C"/>
    <property type="match status" value="1"/>
</dbReference>
<dbReference type="EC" id="4.1.99.22" evidence="11"/>
<dbReference type="EMBL" id="CP002009">
    <property type="protein sequence ID" value="ADG13310.1"/>
    <property type="molecule type" value="Genomic_DNA"/>
</dbReference>
<evidence type="ECO:0000256" key="7">
    <source>
        <dbReference type="ARBA" id="ARBA00023134"/>
    </source>
</evidence>
<dbReference type="NCBIfam" id="TIGR02668">
    <property type="entry name" value="moaA_archaeal"/>
    <property type="match status" value="1"/>
</dbReference>
<dbReference type="GO" id="GO:0051539">
    <property type="term" value="F:4 iron, 4 sulfur cluster binding"/>
    <property type="evidence" value="ECO:0007669"/>
    <property type="project" value="UniProtKB-UniRule"/>
</dbReference>
<evidence type="ECO:0000256" key="4">
    <source>
        <dbReference type="ARBA" id="ARBA00022741"/>
    </source>
</evidence>
<feature type="binding site" evidence="11">
    <location>
        <position position="24"/>
    </location>
    <ligand>
        <name>[4Fe-4S] cluster</name>
        <dbReference type="ChEBI" id="CHEBI:49883"/>
        <label>1</label>
        <note>4Fe-4S-S-AdoMet</note>
    </ligand>
</feature>
<feature type="binding site" evidence="11">
    <location>
        <begin position="244"/>
        <end position="246"/>
    </location>
    <ligand>
        <name>GTP</name>
        <dbReference type="ChEBI" id="CHEBI:37565"/>
    </ligand>
</feature>
<comment type="caution">
    <text evidence="11">Lacks conserved residue(s) required for the propagation of feature annotation.</text>
</comment>
<dbReference type="CDD" id="cd01335">
    <property type="entry name" value="Radical_SAM"/>
    <property type="match status" value="1"/>
</dbReference>
<dbReference type="SFLD" id="SFLDG01383">
    <property type="entry name" value="cyclic_pyranopterin_phosphate"/>
    <property type="match status" value="1"/>
</dbReference>
<keyword evidence="3 11" id="KW-0479">Metal-binding</keyword>
<sequence length="294" mass="34583">MKDRFGRDIKSLRISVNCECNLRCFYCHKEGHKSSERYLTPEDFEKIVKTAMKFGIEKVKISGGEPLLREDIVEIVRRIKNLGIKDLSLTTNGTLLKDLAYELKEAGLDRINISLFSLNKERFGKFIGGNLDDVIEGIRIATKLFYPVKINYVVTTVNIDEFNEMLKFCKEVKAILQVIELIPTTEPLKKFYYSINTLEEKIKERANKVFVRKFQNRKKYFLDGLEVEFVKPMDNTEFCANCSRIRVTHDGHLKPCLLRDDNLIDIYNALKKNEDLEKYFLECIYRREPYFRKK</sequence>
<dbReference type="PANTHER" id="PTHR22960:SF0">
    <property type="entry name" value="MOLYBDENUM COFACTOR BIOSYNTHESIS PROTEIN 1"/>
    <property type="match status" value="1"/>
</dbReference>
<evidence type="ECO:0000256" key="5">
    <source>
        <dbReference type="ARBA" id="ARBA00023004"/>
    </source>
</evidence>
<evidence type="ECO:0000313" key="14">
    <source>
        <dbReference type="Proteomes" id="UP000002061"/>
    </source>
</evidence>
<gene>
    <name evidence="11" type="primary">moaA</name>
    <name evidence="13" type="ordered locus">Metin_0641</name>
</gene>
<feature type="binding site" evidence="11">
    <location>
        <position position="256"/>
    </location>
    <ligand>
        <name>[4Fe-4S] cluster</name>
        <dbReference type="ChEBI" id="CHEBI:49883"/>
        <label>2</label>
        <note>4Fe-4S-substrate</note>
    </ligand>
</feature>
<keyword evidence="9 11" id="KW-0456">Lyase</keyword>
<dbReference type="AlphaFoldDB" id="D5VRV7"/>
<evidence type="ECO:0000256" key="11">
    <source>
        <dbReference type="HAMAP-Rule" id="MF_01225"/>
    </source>
</evidence>
<evidence type="ECO:0000256" key="6">
    <source>
        <dbReference type="ARBA" id="ARBA00023014"/>
    </source>
</evidence>
<keyword evidence="2 11" id="KW-0949">S-adenosyl-L-methionine</keyword>
<feature type="binding site" evidence="11">
    <location>
        <position position="149"/>
    </location>
    <ligand>
        <name>GTP</name>
        <dbReference type="ChEBI" id="CHEBI:37565"/>
    </ligand>
</feature>
<protein>
    <recommendedName>
        <fullName evidence="11">Probable GTP 3',8-cyclase</fullName>
        <ecNumber evidence="11">4.1.99.22</ecNumber>
    </recommendedName>
    <alternativeName>
        <fullName evidence="11">Molybdenum cofactor biosynthesis protein A</fullName>
    </alternativeName>
</protein>
<dbReference type="InterPro" id="IPR058240">
    <property type="entry name" value="rSAM_sf"/>
</dbReference>
<dbReference type="HOGENOM" id="CLU_009273_0_1_2"/>
<evidence type="ECO:0000256" key="1">
    <source>
        <dbReference type="ARBA" id="ARBA00022485"/>
    </source>
</evidence>
<feature type="binding site" evidence="11">
    <location>
        <position position="26"/>
    </location>
    <ligand>
        <name>S-adenosyl-L-methionine</name>
        <dbReference type="ChEBI" id="CHEBI:59789"/>
    </ligand>
</feature>
<dbReference type="SUPFAM" id="SSF102114">
    <property type="entry name" value="Radical SAM enzymes"/>
    <property type="match status" value="1"/>
</dbReference>
<dbReference type="OrthoDB" id="6925at2157"/>
<keyword evidence="5 11" id="KW-0408">Iron</keyword>
<keyword evidence="4 11" id="KW-0547">Nucleotide-binding</keyword>
<evidence type="ECO:0000256" key="9">
    <source>
        <dbReference type="ARBA" id="ARBA00023239"/>
    </source>
</evidence>
<dbReference type="Proteomes" id="UP000002061">
    <property type="component" value="Chromosome"/>
</dbReference>
<feature type="binding site" evidence="11">
    <location>
        <position position="13"/>
    </location>
    <ligand>
        <name>GTP</name>
        <dbReference type="ChEBI" id="CHEBI:37565"/>
    </ligand>
</feature>
<feature type="binding site" evidence="11">
    <location>
        <position position="64"/>
    </location>
    <ligand>
        <name>S-adenosyl-L-methionine</name>
        <dbReference type="ChEBI" id="CHEBI:59789"/>
    </ligand>
</feature>
<evidence type="ECO:0000256" key="10">
    <source>
        <dbReference type="ARBA" id="ARBA00048697"/>
    </source>
</evidence>
<dbReference type="GO" id="GO:0061799">
    <property type="term" value="F:cyclic pyranopterin monophosphate synthase activity"/>
    <property type="evidence" value="ECO:0007669"/>
    <property type="project" value="TreeGrafter"/>
</dbReference>
<feature type="binding site" evidence="11">
    <location>
        <position position="27"/>
    </location>
    <ligand>
        <name>[4Fe-4S] cluster</name>
        <dbReference type="ChEBI" id="CHEBI:49883"/>
        <label>1</label>
        <note>4Fe-4S-S-AdoMet</note>
    </ligand>
</feature>
<dbReference type="InterPro" id="IPR007197">
    <property type="entry name" value="rSAM"/>
</dbReference>
<dbReference type="PROSITE" id="PS51918">
    <property type="entry name" value="RADICAL_SAM"/>
    <property type="match status" value="1"/>
</dbReference>
<comment type="function">
    <text evidence="11">Catalyzes the cyclization of GTP to (8S)-3',8-cyclo-7,8-dihydroguanosine 5'-triphosphate.</text>
</comment>
<dbReference type="GO" id="GO:0005525">
    <property type="term" value="F:GTP binding"/>
    <property type="evidence" value="ECO:0007669"/>
    <property type="project" value="UniProtKB-UniRule"/>
</dbReference>
<comment type="pathway">
    <text evidence="11">Cofactor biosynthesis; molybdopterin biosynthesis.</text>
</comment>
<evidence type="ECO:0000259" key="12">
    <source>
        <dbReference type="PROSITE" id="PS51918"/>
    </source>
</evidence>
<dbReference type="NCBIfam" id="NF001199">
    <property type="entry name" value="PRK00164.2-1"/>
    <property type="match status" value="1"/>
</dbReference>
<dbReference type="STRING" id="573063.Metin_0641"/>
<dbReference type="InterPro" id="IPR006638">
    <property type="entry name" value="Elp3/MiaA/NifB-like_rSAM"/>
</dbReference>